<keyword evidence="4 5" id="KW-0472">Membrane</keyword>
<dbReference type="AlphaFoldDB" id="A0A8J8WAE5"/>
<accession>A0A8J8WAE5</accession>
<dbReference type="InterPro" id="IPR011701">
    <property type="entry name" value="MFS"/>
</dbReference>
<feature type="transmembrane region" description="Helical" evidence="5">
    <location>
        <begin position="407"/>
        <end position="426"/>
    </location>
</feature>
<evidence type="ECO:0000256" key="3">
    <source>
        <dbReference type="ARBA" id="ARBA00022989"/>
    </source>
</evidence>
<dbReference type="GO" id="GO:0016020">
    <property type="term" value="C:membrane"/>
    <property type="evidence" value="ECO:0007669"/>
    <property type="project" value="UniProtKB-SubCell"/>
</dbReference>
<dbReference type="SUPFAM" id="SSF103473">
    <property type="entry name" value="MFS general substrate transporter"/>
    <property type="match status" value="1"/>
</dbReference>
<keyword evidence="2 5" id="KW-0812">Transmembrane</keyword>
<evidence type="ECO:0000256" key="1">
    <source>
        <dbReference type="ARBA" id="ARBA00004141"/>
    </source>
</evidence>
<feature type="transmembrane region" description="Helical" evidence="5">
    <location>
        <begin position="476"/>
        <end position="497"/>
    </location>
</feature>
<dbReference type="PROSITE" id="PS50850">
    <property type="entry name" value="MFS"/>
    <property type="match status" value="1"/>
</dbReference>
<feature type="transmembrane region" description="Helical" evidence="5">
    <location>
        <begin position="138"/>
        <end position="157"/>
    </location>
</feature>
<evidence type="ECO:0000256" key="5">
    <source>
        <dbReference type="SAM" id="Phobius"/>
    </source>
</evidence>
<keyword evidence="3 5" id="KW-1133">Transmembrane helix</keyword>
<dbReference type="GO" id="GO:0022857">
    <property type="term" value="F:transmembrane transporter activity"/>
    <property type="evidence" value="ECO:0007669"/>
    <property type="project" value="InterPro"/>
</dbReference>
<feature type="transmembrane region" description="Helical" evidence="5">
    <location>
        <begin position="194"/>
        <end position="214"/>
    </location>
</feature>
<comment type="subcellular location">
    <subcellularLocation>
        <location evidence="1">Membrane</location>
        <topology evidence="1">Multi-pass membrane protein</topology>
    </subcellularLocation>
</comment>
<evidence type="ECO:0000259" key="6">
    <source>
        <dbReference type="PROSITE" id="PS50850"/>
    </source>
</evidence>
<dbReference type="InterPro" id="IPR036259">
    <property type="entry name" value="MFS_trans_sf"/>
</dbReference>
<evidence type="ECO:0000313" key="8">
    <source>
        <dbReference type="Proteomes" id="UP000631181"/>
    </source>
</evidence>
<gene>
    <name evidence="7" type="ORF">PECM_004530</name>
</gene>
<feature type="transmembrane region" description="Helical" evidence="5">
    <location>
        <begin position="338"/>
        <end position="356"/>
    </location>
</feature>
<dbReference type="PANTHER" id="PTHR23502">
    <property type="entry name" value="MAJOR FACILITATOR SUPERFAMILY"/>
    <property type="match status" value="1"/>
</dbReference>
<sequence>MADDYDSSSGELVLFSNDKDSLEKAEQLENSLQDYLQGHKLELTCDRKFIRWGRDNPKHPRNWSKIRKLFDTSVICALDLFVTASSTAGSAAATQAKDEFHLNQTISTFCFVTLFLLGQSIGTIVFPPWSEAFGRKKTYLFSAALSSICCLVIGLVHSLTAAIVMRFVAGLLSAVPGTILGGSIEDMFNSKARIWVIFFWTVASNIGLIIGPITSSYIIELLDWRWMFHIYAIVIGSITALLFVIRESRSSYILTGEVDRLRKTVPALPPALNHDHSPDLQTFVRDALFRPAQLFCQEPIIFTIAMMISVAMSLIYIFTEALQPIYQTMGFSASQSSLIFLSLGIGTCLSAFTRILDCYIFNRRRAQGKPIRPEDKLMGLAIGAPFLAIGLWWFGWTIPPKASGSGLLWVAPTLSLVFVGYALTELDTVLYGYISDSYLSYSASATAAVAFLRGILSGTFPLFTRQMFAGLGANMAVSVLAIVATVFCIVPPLFLCYGEKIRKRSRFAKYSWEIQEELGNDDSDM</sequence>
<dbReference type="Pfam" id="PF07690">
    <property type="entry name" value="MFS_1"/>
    <property type="match status" value="1"/>
</dbReference>
<evidence type="ECO:0000256" key="2">
    <source>
        <dbReference type="ARBA" id="ARBA00022692"/>
    </source>
</evidence>
<feature type="transmembrane region" description="Helical" evidence="5">
    <location>
        <begin position="105"/>
        <end position="126"/>
    </location>
</feature>
<feature type="transmembrane region" description="Helical" evidence="5">
    <location>
        <begin position="163"/>
        <end position="182"/>
    </location>
</feature>
<dbReference type="PANTHER" id="PTHR23502:SF157">
    <property type="entry name" value="MAJOR FACILITATOR SUPERFAMILY (MFS) PROFILE DOMAIN-CONTAINING PROTEIN-RELATED"/>
    <property type="match status" value="1"/>
</dbReference>
<dbReference type="Proteomes" id="UP000631181">
    <property type="component" value="Unassembled WGS sequence"/>
</dbReference>
<feature type="domain" description="Major facilitator superfamily (MFS) profile" evidence="6">
    <location>
        <begin position="65"/>
        <end position="502"/>
    </location>
</feature>
<dbReference type="Gene3D" id="1.20.1250.20">
    <property type="entry name" value="MFS general substrate transporter like domains"/>
    <property type="match status" value="1"/>
</dbReference>
<dbReference type="InterPro" id="IPR020846">
    <property type="entry name" value="MFS_dom"/>
</dbReference>
<dbReference type="OrthoDB" id="5410178at2759"/>
<evidence type="ECO:0000256" key="4">
    <source>
        <dbReference type="ARBA" id="ARBA00023136"/>
    </source>
</evidence>
<feature type="transmembrane region" description="Helical" evidence="5">
    <location>
        <begin position="300"/>
        <end position="318"/>
    </location>
</feature>
<dbReference type="EMBL" id="WIWV01000003">
    <property type="protein sequence ID" value="KAF7719750.1"/>
    <property type="molecule type" value="Genomic_DNA"/>
</dbReference>
<evidence type="ECO:0000313" key="7">
    <source>
        <dbReference type="EMBL" id="KAF7719750.1"/>
    </source>
</evidence>
<keyword evidence="8" id="KW-1185">Reference proteome</keyword>
<feature type="transmembrane region" description="Helical" evidence="5">
    <location>
        <begin position="226"/>
        <end position="245"/>
    </location>
</feature>
<protein>
    <submittedName>
        <fullName evidence="7">MFS-type transporter</fullName>
    </submittedName>
</protein>
<organism evidence="7 8">
    <name type="scientific">Penicillium ucsense</name>
    <dbReference type="NCBI Taxonomy" id="2839758"/>
    <lineage>
        <taxon>Eukaryota</taxon>
        <taxon>Fungi</taxon>
        <taxon>Dikarya</taxon>
        <taxon>Ascomycota</taxon>
        <taxon>Pezizomycotina</taxon>
        <taxon>Eurotiomycetes</taxon>
        <taxon>Eurotiomycetidae</taxon>
        <taxon>Eurotiales</taxon>
        <taxon>Aspergillaceae</taxon>
        <taxon>Penicillium</taxon>
    </lineage>
</organism>
<feature type="transmembrane region" description="Helical" evidence="5">
    <location>
        <begin position="377"/>
        <end position="395"/>
    </location>
</feature>
<proteinExistence type="predicted"/>
<feature type="transmembrane region" description="Helical" evidence="5">
    <location>
        <begin position="438"/>
        <end position="456"/>
    </location>
</feature>
<reference evidence="7" key="1">
    <citation type="journal article" date="2020" name="Front. Microbiol.">
        <title>Gene regulatory networks of Penicillium echinulatum 2HH and Penicillium oxalicum 114-2 inferred by a computational biology approach.</title>
        <authorList>
            <person name="Lenz A.R."/>
            <person name="Galan-Vasquez E."/>
            <person name="Balbinot E."/>
            <person name="De Abreu F.P."/>
            <person name="De Oliveira N.S."/>
            <person name="Da Rosa L.O."/>
            <person name="De Avila E Silva S."/>
            <person name="Camassola M."/>
            <person name="Dillon A.J.P."/>
            <person name="Perez-Rueda E."/>
        </authorList>
    </citation>
    <scope>NUCLEOTIDE SEQUENCE</scope>
    <source>
        <strain evidence="7">S1M29</strain>
    </source>
</reference>
<comment type="caution">
    <text evidence="7">The sequence shown here is derived from an EMBL/GenBank/DDBJ whole genome shotgun (WGS) entry which is preliminary data.</text>
</comment>
<feature type="transmembrane region" description="Helical" evidence="5">
    <location>
        <begin position="69"/>
        <end position="93"/>
    </location>
</feature>
<name>A0A8J8WAE5_9EURO</name>